<dbReference type="Gene3D" id="1.20.120.1080">
    <property type="match status" value="1"/>
</dbReference>
<evidence type="ECO:0000256" key="1">
    <source>
        <dbReference type="ARBA" id="ARBA00004123"/>
    </source>
</evidence>
<dbReference type="PANTHER" id="PTHR18934:SF91">
    <property type="entry name" value="PRE-MRNA-SPLICING FACTOR ATP-DEPENDENT RNA HELICASE PRP16"/>
    <property type="match status" value="1"/>
</dbReference>
<evidence type="ECO:0000256" key="2">
    <source>
        <dbReference type="ARBA" id="ARBA00012552"/>
    </source>
</evidence>
<evidence type="ECO:0000256" key="12">
    <source>
        <dbReference type="ARBA" id="ARBA00047984"/>
    </source>
</evidence>
<dbReference type="Pfam" id="PF07717">
    <property type="entry name" value="OB_NTP_bind"/>
    <property type="match status" value="1"/>
</dbReference>
<name>A0A7N2R7X8_QUELO</name>
<evidence type="ECO:0000256" key="5">
    <source>
        <dbReference type="ARBA" id="ARBA00022741"/>
    </source>
</evidence>
<dbReference type="GO" id="GO:0016787">
    <property type="term" value="F:hydrolase activity"/>
    <property type="evidence" value="ECO:0007669"/>
    <property type="project" value="UniProtKB-KW"/>
</dbReference>
<keyword evidence="8" id="KW-0067">ATP-binding</keyword>
<evidence type="ECO:0000313" key="18">
    <source>
        <dbReference type="Proteomes" id="UP000594261"/>
    </source>
</evidence>
<dbReference type="EnsemblPlants" id="QL07p034890:mrna">
    <property type="protein sequence ID" value="QL07p034890:mrna"/>
    <property type="gene ID" value="QL07p034890"/>
</dbReference>
<dbReference type="InParanoid" id="A0A7N2R7X8"/>
<dbReference type="GO" id="GO:0005681">
    <property type="term" value="C:spliceosomal complex"/>
    <property type="evidence" value="ECO:0007669"/>
    <property type="project" value="UniProtKB-KW"/>
</dbReference>
<proteinExistence type="inferred from homology"/>
<evidence type="ECO:0000256" key="13">
    <source>
        <dbReference type="SAM" id="Coils"/>
    </source>
</evidence>
<evidence type="ECO:0000259" key="16">
    <source>
        <dbReference type="PROSITE" id="PS51194"/>
    </source>
</evidence>
<keyword evidence="10" id="KW-0539">Nucleus</keyword>
<organism evidence="17 18">
    <name type="scientific">Quercus lobata</name>
    <name type="common">Valley oak</name>
    <dbReference type="NCBI Taxonomy" id="97700"/>
    <lineage>
        <taxon>Eukaryota</taxon>
        <taxon>Viridiplantae</taxon>
        <taxon>Streptophyta</taxon>
        <taxon>Embryophyta</taxon>
        <taxon>Tracheophyta</taxon>
        <taxon>Spermatophyta</taxon>
        <taxon>Magnoliopsida</taxon>
        <taxon>eudicotyledons</taxon>
        <taxon>Gunneridae</taxon>
        <taxon>Pentapetalae</taxon>
        <taxon>rosids</taxon>
        <taxon>fabids</taxon>
        <taxon>Fagales</taxon>
        <taxon>Fagaceae</taxon>
        <taxon>Quercus</taxon>
    </lineage>
</organism>
<dbReference type="SMART" id="SM00487">
    <property type="entry name" value="DEXDc"/>
    <property type="match status" value="1"/>
</dbReference>
<feature type="domain" description="Helicase C-terminal" evidence="16">
    <location>
        <begin position="634"/>
        <end position="814"/>
    </location>
</feature>
<protein>
    <recommendedName>
        <fullName evidence="2">RNA helicase</fullName>
        <ecNumber evidence="2">3.6.4.13</ecNumber>
    </recommendedName>
</protein>
<dbReference type="FunFam" id="3.40.50.300:FF:000615">
    <property type="entry name" value="pre-mRNA-splicing factor ATP-dependent RNA helicase DEAH7"/>
    <property type="match status" value="1"/>
</dbReference>
<dbReference type="InterPro" id="IPR048333">
    <property type="entry name" value="HA2_WH"/>
</dbReference>
<dbReference type="Proteomes" id="UP000594261">
    <property type="component" value="Chromosome 7"/>
</dbReference>
<feature type="compositionally biased region" description="Basic and acidic residues" evidence="14">
    <location>
        <begin position="62"/>
        <end position="113"/>
    </location>
</feature>
<dbReference type="EMBL" id="LRBV02000007">
    <property type="status" value="NOT_ANNOTATED_CDS"/>
    <property type="molecule type" value="Genomic_DNA"/>
</dbReference>
<sequence>MEVPATASRPQSFGHDWSRSPGYHRDERRKLKVDTRDESRRLRHSVKETKHHFKGSDTCGPYRHEYTGDYGGKRSRDEYSGEFGRKRSRNEGSSRTVGRSDWDHGRWEWEDTPNRSNCSTSSRYHQPSPPLMLAEASPDKQLVSPWLDGYTPRSAGCSISAWDHILPSPVPIRAAGSSIKSSRLRHEDGEAGEDSLPKELTHEITDMRAKMEYNFDHAWYDREESNTMSDADTSSLFLGDEASFQKKEAELAKKMVQKDGIRMTVAKSKRLAQRIADNVLWEDRQLLRSGAVRGTEVKTEFDDEEEHKVTLLVHDIKPPFLDGRVVFTKQAEPIMPIKDPTSDMAKISRIGSALVKEIHEKQSMNRSRERFWELAGSKLGDILGVPKAAEQTDADSTVVGEHGEVDFKEDSKFSELLKKGDAVSDFAKSKTIQEQRQYLPIYSVRDELLQVIRENQVVVVVGETGSGKTTQLTQYLHEDGYTVNGIVGCTQPRRVAAVSVANRVSEEMETKLGDKVGYAIRFEDEIGPNTIIKYMTDGILLHETRSDGDLEKYRVIVMDEAHERSLNTDVLFGILKRVVAKRRDFKLIVTSATLNSQKFSNFFGSVPVFNIPGRTFPVNILYNRTPCEDYVEAAVKQAITIHITSPPGDILIFMTGQEEIEAACCSLAERMEQLISSTKKVVPKLLILPLYSELPSKLQALIFQKAEAGTRKCIIATNIAETSLTVDGIYYVIDTGYGKMKVYNSRMGMDALQVFPVSRASADQRSGRAGRTGPGTCYRLYTENAYINEMLPSPVPEIQRTNLSYVILLLKSLNVENLLDFDFMDPPPQDNILNSMYRLWVLGALNNVGSLTDLGRKMADFPLDPPLAKMVLMGEQLGCLEEVVTIVSMLSVPSVFFRPKDRAVESDAAREKFFIPESDHLTLYNIYQQWEKHNFKEDWCNVHFLHVKALQKAREVRYQLQKILRKLKIPSSSCWPDSDLVRKAVCSAFFNNAARLKGVGQYVDCRNGIPCHLHPSSALYGMGCTPEYVVYHELLLTKKEYMQCVTCVEPQWLMEAGPMYFSIKESNTSFLEHKKREEKEKTTMEEEMENLRKVQADADRNNKKIDRERRAKQQQHVSMPGLRHGSFFNLRPKKLDALILKYDDQRLCWHFKAWVIKPFVEYLESLSIPRLAVPRLIEKWPHILGFGSDERPKLLSQQSFLSSIIDIGPGFGKVVEKMPQLLIMMRTVMKTMYRNQASTSAISLLRNIMAFLKLDLTVDSSDAKVKL</sequence>
<dbReference type="SUPFAM" id="SSF52540">
    <property type="entry name" value="P-loop containing nucleoside triphosphate hydrolases"/>
    <property type="match status" value="1"/>
</dbReference>
<dbReference type="GO" id="GO:0003724">
    <property type="term" value="F:RNA helicase activity"/>
    <property type="evidence" value="ECO:0007669"/>
    <property type="project" value="UniProtKB-EC"/>
</dbReference>
<dbReference type="PROSITE" id="PS51192">
    <property type="entry name" value="HELICASE_ATP_BIND_1"/>
    <property type="match status" value="1"/>
</dbReference>
<feature type="compositionally biased region" description="Basic and acidic residues" evidence="14">
    <location>
        <begin position="23"/>
        <end position="48"/>
    </location>
</feature>
<dbReference type="GO" id="GO:0000398">
    <property type="term" value="P:mRNA splicing, via spliceosome"/>
    <property type="evidence" value="ECO:0007669"/>
    <property type="project" value="UniProtKB-ARBA"/>
</dbReference>
<evidence type="ECO:0000256" key="14">
    <source>
        <dbReference type="SAM" id="MobiDB-lite"/>
    </source>
</evidence>
<dbReference type="InterPro" id="IPR011545">
    <property type="entry name" value="DEAD/DEAH_box_helicase_dom"/>
</dbReference>
<dbReference type="SMART" id="SM00490">
    <property type="entry name" value="HELICc"/>
    <property type="match status" value="1"/>
</dbReference>
<dbReference type="Pfam" id="PF21010">
    <property type="entry name" value="HA2_C"/>
    <property type="match status" value="1"/>
</dbReference>
<evidence type="ECO:0000256" key="11">
    <source>
        <dbReference type="ARBA" id="ARBA00038040"/>
    </source>
</evidence>
<accession>A0A7N2R7X8</accession>
<keyword evidence="7" id="KW-0347">Helicase</keyword>
<dbReference type="GO" id="GO:0005524">
    <property type="term" value="F:ATP binding"/>
    <property type="evidence" value="ECO:0007669"/>
    <property type="project" value="UniProtKB-KW"/>
</dbReference>
<evidence type="ECO:0000256" key="7">
    <source>
        <dbReference type="ARBA" id="ARBA00022806"/>
    </source>
</evidence>
<dbReference type="FunFam" id="1.20.120.1080:FF:000018">
    <property type="entry name" value="Pre-mRNA-splicing factor ATP-dependent RNA helicase prp16"/>
    <property type="match status" value="1"/>
</dbReference>
<dbReference type="InterPro" id="IPR027417">
    <property type="entry name" value="P-loop_NTPase"/>
</dbReference>
<dbReference type="PANTHER" id="PTHR18934">
    <property type="entry name" value="ATP-DEPENDENT RNA HELICASE"/>
    <property type="match status" value="1"/>
</dbReference>
<dbReference type="InterPro" id="IPR001650">
    <property type="entry name" value="Helicase_C-like"/>
</dbReference>
<dbReference type="EC" id="3.6.4.13" evidence="2"/>
<feature type="domain" description="Helicase ATP-binding" evidence="15">
    <location>
        <begin position="449"/>
        <end position="612"/>
    </location>
</feature>
<keyword evidence="3" id="KW-0507">mRNA processing</keyword>
<feature type="region of interest" description="Disordered" evidence="14">
    <location>
        <begin position="1"/>
        <end position="133"/>
    </location>
</feature>
<keyword evidence="13" id="KW-0175">Coiled coil</keyword>
<comment type="similarity">
    <text evidence="11">Belongs to the DEAD box helicase family. DEAH subfamily. PRP16 sub-subfamily.</text>
</comment>
<comment type="catalytic activity">
    <reaction evidence="12">
        <text>ATP + H2O = ADP + phosphate + H(+)</text>
        <dbReference type="Rhea" id="RHEA:13065"/>
        <dbReference type="ChEBI" id="CHEBI:15377"/>
        <dbReference type="ChEBI" id="CHEBI:15378"/>
        <dbReference type="ChEBI" id="CHEBI:30616"/>
        <dbReference type="ChEBI" id="CHEBI:43474"/>
        <dbReference type="ChEBI" id="CHEBI:456216"/>
        <dbReference type="EC" id="3.6.4.13"/>
    </reaction>
</comment>
<dbReference type="InterPro" id="IPR007502">
    <property type="entry name" value="Helicase-assoc_dom"/>
</dbReference>
<evidence type="ECO:0000259" key="15">
    <source>
        <dbReference type="PROSITE" id="PS51192"/>
    </source>
</evidence>
<evidence type="ECO:0000313" key="17">
    <source>
        <dbReference type="EnsemblPlants" id="QL07p034890:mrna"/>
    </source>
</evidence>
<keyword evidence="9" id="KW-0508">mRNA splicing</keyword>
<dbReference type="FunFam" id="1.10.10.2130:FF:000001">
    <property type="entry name" value="Pre-mRNA-splicing factor ATP-dependent RNA helicase"/>
    <property type="match status" value="1"/>
</dbReference>
<evidence type="ECO:0000256" key="3">
    <source>
        <dbReference type="ARBA" id="ARBA00022664"/>
    </source>
</evidence>
<evidence type="ECO:0000256" key="10">
    <source>
        <dbReference type="ARBA" id="ARBA00023242"/>
    </source>
</evidence>
<evidence type="ECO:0000256" key="8">
    <source>
        <dbReference type="ARBA" id="ARBA00022840"/>
    </source>
</evidence>
<feature type="compositionally biased region" description="Polar residues" evidence="14">
    <location>
        <begin position="114"/>
        <end position="125"/>
    </location>
</feature>
<dbReference type="Pfam" id="PF00271">
    <property type="entry name" value="Helicase_C"/>
    <property type="match status" value="1"/>
</dbReference>
<dbReference type="SMART" id="SM00847">
    <property type="entry name" value="HA2"/>
    <property type="match status" value="1"/>
</dbReference>
<dbReference type="PROSITE" id="PS51194">
    <property type="entry name" value="HELICASE_CTER"/>
    <property type="match status" value="1"/>
</dbReference>
<dbReference type="FunFam" id="3.40.50.300:FF:000007">
    <property type="entry name" value="Pre-mRNA-splicing factor ATP-dependent RNA helicase"/>
    <property type="match status" value="1"/>
</dbReference>
<keyword evidence="4" id="KW-0747">Spliceosome</keyword>
<reference evidence="17 18" key="1">
    <citation type="journal article" date="2016" name="G3 (Bethesda)">
        <title>First Draft Assembly and Annotation of the Genome of a California Endemic Oak Quercus lobata Nee (Fagaceae).</title>
        <authorList>
            <person name="Sork V.L."/>
            <person name="Fitz-Gibbon S.T."/>
            <person name="Puiu D."/>
            <person name="Crepeau M."/>
            <person name="Gugger P.F."/>
            <person name="Sherman R."/>
            <person name="Stevens K."/>
            <person name="Langley C.H."/>
            <person name="Pellegrini M."/>
            <person name="Salzberg S.L."/>
        </authorList>
    </citation>
    <scope>NUCLEOTIDE SEQUENCE [LARGE SCALE GENOMIC DNA]</scope>
    <source>
        <strain evidence="17 18">cv. SW786</strain>
    </source>
</reference>
<dbReference type="InterPro" id="IPR014001">
    <property type="entry name" value="Helicase_ATP-bd"/>
</dbReference>
<dbReference type="CDD" id="cd18791">
    <property type="entry name" value="SF2_C_RHA"/>
    <property type="match status" value="1"/>
</dbReference>
<dbReference type="Gramene" id="QL07p034890:mrna">
    <property type="protein sequence ID" value="QL07p034890:mrna"/>
    <property type="gene ID" value="QL07p034890"/>
</dbReference>
<dbReference type="Pfam" id="PF00270">
    <property type="entry name" value="DEAD"/>
    <property type="match status" value="1"/>
</dbReference>
<feature type="coiled-coil region" evidence="13">
    <location>
        <begin position="1074"/>
        <end position="1111"/>
    </location>
</feature>
<dbReference type="Pfam" id="PF04408">
    <property type="entry name" value="WHD_HA2"/>
    <property type="match status" value="1"/>
</dbReference>
<comment type="subcellular location">
    <subcellularLocation>
        <location evidence="1">Nucleus</location>
    </subcellularLocation>
</comment>
<reference evidence="17" key="2">
    <citation type="submission" date="2021-01" db="UniProtKB">
        <authorList>
            <consortium name="EnsemblPlants"/>
        </authorList>
    </citation>
    <scope>IDENTIFICATION</scope>
</reference>
<dbReference type="InterPro" id="IPR011709">
    <property type="entry name" value="DEAD-box_helicase_OB_fold"/>
</dbReference>
<keyword evidence="5" id="KW-0547">Nucleotide-binding</keyword>
<dbReference type="Gene3D" id="3.40.50.300">
    <property type="entry name" value="P-loop containing nucleotide triphosphate hydrolases"/>
    <property type="match status" value="2"/>
</dbReference>
<evidence type="ECO:0000256" key="4">
    <source>
        <dbReference type="ARBA" id="ARBA00022728"/>
    </source>
</evidence>
<dbReference type="GO" id="GO:0003723">
    <property type="term" value="F:RNA binding"/>
    <property type="evidence" value="ECO:0007669"/>
    <property type="project" value="TreeGrafter"/>
</dbReference>
<dbReference type="AlphaFoldDB" id="A0A7N2R7X8"/>
<keyword evidence="18" id="KW-1185">Reference proteome</keyword>
<evidence type="ECO:0000256" key="6">
    <source>
        <dbReference type="ARBA" id="ARBA00022801"/>
    </source>
</evidence>
<keyword evidence="6" id="KW-0378">Hydrolase</keyword>
<evidence type="ECO:0000256" key="9">
    <source>
        <dbReference type="ARBA" id="ARBA00023187"/>
    </source>
</evidence>